<dbReference type="PANTHER" id="PTHR46796">
    <property type="entry name" value="HTH-TYPE TRANSCRIPTIONAL ACTIVATOR RHAS-RELATED"/>
    <property type="match status" value="1"/>
</dbReference>
<evidence type="ECO:0000256" key="2">
    <source>
        <dbReference type="ARBA" id="ARBA00023125"/>
    </source>
</evidence>
<feature type="domain" description="HTH araC/xylS-type" evidence="4">
    <location>
        <begin position="28"/>
        <end position="128"/>
    </location>
</feature>
<keyword evidence="1" id="KW-0805">Transcription regulation</keyword>
<proteinExistence type="predicted"/>
<dbReference type="Gene3D" id="1.10.10.60">
    <property type="entry name" value="Homeodomain-like"/>
    <property type="match status" value="1"/>
</dbReference>
<dbReference type="InterPro" id="IPR018060">
    <property type="entry name" value="HTH_AraC"/>
</dbReference>
<reference evidence="5 6" key="1">
    <citation type="submission" date="2021-12" db="EMBL/GenBank/DDBJ databases">
        <title>Discovery of the Pendulisporaceae a myxobacterial family with distinct sporulation behavior and unique specialized metabolism.</title>
        <authorList>
            <person name="Garcia R."/>
            <person name="Popoff A."/>
            <person name="Bader C.D."/>
            <person name="Loehr J."/>
            <person name="Walesch S."/>
            <person name="Walt C."/>
            <person name="Boldt J."/>
            <person name="Bunk B."/>
            <person name="Haeckl F.J.F.P.J."/>
            <person name="Gunesch A.P."/>
            <person name="Birkelbach J."/>
            <person name="Nuebel U."/>
            <person name="Pietschmann T."/>
            <person name="Bach T."/>
            <person name="Mueller R."/>
        </authorList>
    </citation>
    <scope>NUCLEOTIDE SEQUENCE [LARGE SCALE GENOMIC DNA]</scope>
    <source>
        <strain evidence="5 6">MSr12523</strain>
    </source>
</reference>
<organism evidence="5 6">
    <name type="scientific">Pendulispora brunnea</name>
    <dbReference type="NCBI Taxonomy" id="2905690"/>
    <lineage>
        <taxon>Bacteria</taxon>
        <taxon>Pseudomonadati</taxon>
        <taxon>Myxococcota</taxon>
        <taxon>Myxococcia</taxon>
        <taxon>Myxococcales</taxon>
        <taxon>Sorangiineae</taxon>
        <taxon>Pendulisporaceae</taxon>
        <taxon>Pendulispora</taxon>
    </lineage>
</organism>
<name>A0ABZ2KA70_9BACT</name>
<evidence type="ECO:0000313" key="5">
    <source>
        <dbReference type="EMBL" id="WXA93261.1"/>
    </source>
</evidence>
<protein>
    <submittedName>
        <fullName evidence="5">AraC family transcriptional regulator</fullName>
    </submittedName>
</protein>
<accession>A0ABZ2KA70</accession>
<gene>
    <name evidence="5" type="ORF">LZC95_43265</name>
</gene>
<evidence type="ECO:0000256" key="3">
    <source>
        <dbReference type="ARBA" id="ARBA00023163"/>
    </source>
</evidence>
<sequence length="142" mass="15705">MTPSIARAWSSELATYTTKKTAVQRLDPRIAKAMSTLARNERAPTIAQMAGAVRLSQSRFSHLFAAETGTTYRHCFLLSRLQDVVNMSFIQHGSMTQAAHSAGFADLAHCSRTYRRIIGVSPGIHLKDWQLQVVGDGSLRPF</sequence>
<dbReference type="Proteomes" id="UP001379533">
    <property type="component" value="Chromosome"/>
</dbReference>
<dbReference type="Pfam" id="PF12833">
    <property type="entry name" value="HTH_18"/>
    <property type="match status" value="1"/>
</dbReference>
<evidence type="ECO:0000256" key="1">
    <source>
        <dbReference type="ARBA" id="ARBA00023015"/>
    </source>
</evidence>
<evidence type="ECO:0000313" key="6">
    <source>
        <dbReference type="Proteomes" id="UP001379533"/>
    </source>
</evidence>
<keyword evidence="6" id="KW-1185">Reference proteome</keyword>
<keyword evidence="3" id="KW-0804">Transcription</keyword>
<dbReference type="EMBL" id="CP089982">
    <property type="protein sequence ID" value="WXA93261.1"/>
    <property type="molecule type" value="Genomic_DNA"/>
</dbReference>
<dbReference type="PROSITE" id="PS01124">
    <property type="entry name" value="HTH_ARAC_FAMILY_2"/>
    <property type="match status" value="1"/>
</dbReference>
<keyword evidence="2" id="KW-0238">DNA-binding</keyword>
<dbReference type="InterPro" id="IPR050204">
    <property type="entry name" value="AraC_XylS_family_regulators"/>
</dbReference>
<evidence type="ECO:0000259" key="4">
    <source>
        <dbReference type="PROSITE" id="PS01124"/>
    </source>
</evidence>
<dbReference type="RefSeq" id="WP_394843860.1">
    <property type="nucleotide sequence ID" value="NZ_CP089982.1"/>
</dbReference>
<dbReference type="SMART" id="SM00342">
    <property type="entry name" value="HTH_ARAC"/>
    <property type="match status" value="1"/>
</dbReference>